<dbReference type="RefSeq" id="XP_003139289.1">
    <property type="nucleotide sequence ID" value="XM_003139241.1"/>
</dbReference>
<proteinExistence type="predicted"/>
<sequence length="254" mass="29515">MTACDCFSTKGNTAIDRCNDNFASVLRQIENETQRDLRRQHLLDERLRTLAQEPKRCENPLRYQLIPQRYRMKHQGYAVCRLCAEQSCHHPVPPYTSFSQMDYLRENLPEHPARTMNNDECYLTVELGCCLARITHLMSASVKALKELEFVSGNMYPMLGNDITYLNGLYLRMKSNYTQYRTLKMKQMTPDNKALPLTVEAVELFQKSQDANDKVHCNLLEDAVDEGNKRSFEGDLHKISNTVNFRNFSESDRI</sequence>
<dbReference type="InParanoid" id="A0A1I7VJQ3"/>
<protein>
    <submittedName>
        <fullName evidence="1 3">Uncharacterized protein</fullName>
    </submittedName>
</protein>
<dbReference type="OrthoDB" id="5842455at2759"/>
<dbReference type="OMA" id="ELGCCLA"/>
<dbReference type="WBParaSite" id="EN70_332">
    <property type="protein sequence ID" value="EN70_332"/>
    <property type="gene ID" value="EN70_332"/>
</dbReference>
<dbReference type="CTD" id="9941102"/>
<dbReference type="Proteomes" id="UP000095285">
    <property type="component" value="Unassembled WGS sequence"/>
</dbReference>
<accession>A0A1I7VJQ3</accession>
<dbReference type="KEGG" id="loa:LOAG_03704"/>
<reference evidence="1 2" key="1">
    <citation type="submission" date="2012-04" db="EMBL/GenBank/DDBJ databases">
        <title>The Genome Sequence of Loa loa.</title>
        <authorList>
            <consortium name="The Broad Institute Genome Sequencing Platform"/>
            <consortium name="Broad Institute Genome Sequencing Center for Infectious Disease"/>
            <person name="Nutman T.B."/>
            <person name="Fink D.L."/>
            <person name="Russ C."/>
            <person name="Young S."/>
            <person name="Zeng Q."/>
            <person name="Gargeya S."/>
            <person name="Alvarado L."/>
            <person name="Berlin A."/>
            <person name="Chapman S.B."/>
            <person name="Chen Z."/>
            <person name="Freedman E."/>
            <person name="Gellesch M."/>
            <person name="Goldberg J."/>
            <person name="Griggs A."/>
            <person name="Gujja S."/>
            <person name="Heilman E.R."/>
            <person name="Heiman D."/>
            <person name="Howarth C."/>
            <person name="Mehta T."/>
            <person name="Neiman D."/>
            <person name="Pearson M."/>
            <person name="Roberts A."/>
            <person name="Saif S."/>
            <person name="Shea T."/>
            <person name="Shenoy N."/>
            <person name="Sisk P."/>
            <person name="Stolte C."/>
            <person name="Sykes S."/>
            <person name="White J."/>
            <person name="Yandava C."/>
            <person name="Haas B."/>
            <person name="Henn M.R."/>
            <person name="Nusbaum C."/>
            <person name="Birren B."/>
        </authorList>
    </citation>
    <scope>NUCLEOTIDE SEQUENCE [LARGE SCALE GENOMIC DNA]</scope>
</reference>
<gene>
    <name evidence="1 3" type="ORF">LOAG_03704</name>
</gene>
<evidence type="ECO:0000313" key="2">
    <source>
        <dbReference type="Proteomes" id="UP000095285"/>
    </source>
</evidence>
<dbReference type="AlphaFoldDB" id="A0A1I7VJQ3"/>
<dbReference type="EMBL" id="JH712097">
    <property type="protein sequence ID" value="EFO24776.1"/>
    <property type="molecule type" value="Genomic_DNA"/>
</dbReference>
<reference evidence="3" key="2">
    <citation type="submission" date="2016-11" db="UniProtKB">
        <authorList>
            <consortium name="WormBaseParasite"/>
        </authorList>
    </citation>
    <scope>IDENTIFICATION</scope>
</reference>
<dbReference type="GeneID" id="9941102"/>
<keyword evidence="2" id="KW-1185">Reference proteome</keyword>
<accession>A0A1S0U431</accession>
<name>A0A1I7VJQ3_LOALO</name>
<organism evidence="2 3">
    <name type="scientific">Loa loa</name>
    <name type="common">Eye worm</name>
    <name type="synonym">Filaria loa</name>
    <dbReference type="NCBI Taxonomy" id="7209"/>
    <lineage>
        <taxon>Eukaryota</taxon>
        <taxon>Metazoa</taxon>
        <taxon>Ecdysozoa</taxon>
        <taxon>Nematoda</taxon>
        <taxon>Chromadorea</taxon>
        <taxon>Rhabditida</taxon>
        <taxon>Spirurina</taxon>
        <taxon>Spiruromorpha</taxon>
        <taxon>Filarioidea</taxon>
        <taxon>Onchocercidae</taxon>
        <taxon>Loa</taxon>
    </lineage>
</organism>
<evidence type="ECO:0000313" key="1">
    <source>
        <dbReference type="EMBL" id="EFO24776.1"/>
    </source>
</evidence>
<evidence type="ECO:0000313" key="3">
    <source>
        <dbReference type="WBParaSite" id="EN70_332"/>
    </source>
</evidence>